<evidence type="ECO:0000259" key="2">
    <source>
        <dbReference type="Pfam" id="PF20434"/>
    </source>
</evidence>
<reference evidence="3 4" key="1">
    <citation type="submission" date="2023-07" db="EMBL/GenBank/DDBJ databases">
        <title>Genomic Encyclopedia of Type Strains, Phase IV (KMG-IV): sequencing the most valuable type-strain genomes for metagenomic binning, comparative biology and taxonomic classification.</title>
        <authorList>
            <person name="Goeker M."/>
        </authorList>
    </citation>
    <scope>NUCLEOTIDE SEQUENCE [LARGE SCALE GENOMIC DNA]</scope>
    <source>
        <strain evidence="3 4">B6-8</strain>
    </source>
</reference>
<dbReference type="Proteomes" id="UP001241603">
    <property type="component" value="Unassembled WGS sequence"/>
</dbReference>
<dbReference type="PANTHER" id="PTHR48081">
    <property type="entry name" value="AB HYDROLASE SUPERFAMILY PROTEIN C4A8.06C"/>
    <property type="match status" value="1"/>
</dbReference>
<evidence type="ECO:0000256" key="1">
    <source>
        <dbReference type="ARBA" id="ARBA00022801"/>
    </source>
</evidence>
<evidence type="ECO:0000313" key="3">
    <source>
        <dbReference type="EMBL" id="MDQ0438286.1"/>
    </source>
</evidence>
<keyword evidence="4" id="KW-1185">Reference proteome</keyword>
<feature type="domain" description="BD-FAE-like" evidence="2">
    <location>
        <begin position="55"/>
        <end position="241"/>
    </location>
</feature>
<dbReference type="PANTHER" id="PTHR48081:SF9">
    <property type="entry name" value="CARBOXYLESTERASE"/>
    <property type="match status" value="1"/>
</dbReference>
<dbReference type="InterPro" id="IPR029058">
    <property type="entry name" value="AB_hydrolase_fold"/>
</dbReference>
<sequence>MIPALPLAIFGLLGLGAFVGGAYVFRDSLLRAVTPDGGASLSRAIAYGDGPRRTLDVYVPRNAEGAPVVVFFYGGSWQMGRKELYGFVGNALAARGIVAVLPDYRVYPDVGFPEFLRDGAGATRWAKDNIARFGGDPSRIVLMGHSAGAYIAAMLALDGTWLRAEGLDPAEDIAALVGLSGPYDFLPLTGPTYIEIFGGAERPETQPVHFANAGAAPALLATGDEDTIVSPRNTASLARRLRGHGRPATEVVYAGRGHFGLILPFIGPLRSLAPVVDDVAVFIHAQPMQGGQR</sequence>
<dbReference type="InterPro" id="IPR050300">
    <property type="entry name" value="GDXG_lipolytic_enzyme"/>
</dbReference>
<dbReference type="InterPro" id="IPR019826">
    <property type="entry name" value="Carboxylesterase_B_AS"/>
</dbReference>
<dbReference type="Gene3D" id="3.40.50.1820">
    <property type="entry name" value="alpha/beta hydrolase"/>
    <property type="match status" value="1"/>
</dbReference>
<gene>
    <name evidence="3" type="ORF">QO014_002678</name>
</gene>
<proteinExistence type="predicted"/>
<comment type="caution">
    <text evidence="3">The sequence shown here is derived from an EMBL/GenBank/DDBJ whole genome shotgun (WGS) entry which is preliminary data.</text>
</comment>
<protein>
    <submittedName>
        <fullName evidence="3">Acetyl esterase/lipase</fullName>
    </submittedName>
</protein>
<dbReference type="EMBL" id="JAUSVO010000003">
    <property type="protein sequence ID" value="MDQ0438286.1"/>
    <property type="molecule type" value="Genomic_DNA"/>
</dbReference>
<keyword evidence="1" id="KW-0378">Hydrolase</keyword>
<name>A0ABU0H7L5_9HYPH</name>
<organism evidence="3 4">
    <name type="scientific">Kaistia dalseonensis</name>
    <dbReference type="NCBI Taxonomy" id="410840"/>
    <lineage>
        <taxon>Bacteria</taxon>
        <taxon>Pseudomonadati</taxon>
        <taxon>Pseudomonadota</taxon>
        <taxon>Alphaproteobacteria</taxon>
        <taxon>Hyphomicrobiales</taxon>
        <taxon>Kaistiaceae</taxon>
        <taxon>Kaistia</taxon>
    </lineage>
</organism>
<dbReference type="PROSITE" id="PS00122">
    <property type="entry name" value="CARBOXYLESTERASE_B_1"/>
    <property type="match status" value="1"/>
</dbReference>
<dbReference type="InterPro" id="IPR049492">
    <property type="entry name" value="BD-FAE-like_dom"/>
</dbReference>
<dbReference type="Pfam" id="PF20434">
    <property type="entry name" value="BD-FAE"/>
    <property type="match status" value="1"/>
</dbReference>
<evidence type="ECO:0000313" key="4">
    <source>
        <dbReference type="Proteomes" id="UP001241603"/>
    </source>
</evidence>
<dbReference type="SUPFAM" id="SSF53474">
    <property type="entry name" value="alpha/beta-Hydrolases"/>
    <property type="match status" value="1"/>
</dbReference>
<dbReference type="RefSeq" id="WP_266349180.1">
    <property type="nucleotide sequence ID" value="NZ_JAPKNG010000003.1"/>
</dbReference>
<accession>A0ABU0H7L5</accession>